<sequence>MPYSWSQVLPGFEQVADVHARGGAGADVERHERLLIGEDADCRGRLAGAPRETSQIWLNTLKSQITDSIVMTIRLGLISGTVIC</sequence>
<dbReference type="AlphaFoldDB" id="A0A0L7D163"/>
<organism evidence="1 2">
    <name type="scientific">Bifidobacterium breve MCC 1114</name>
    <dbReference type="NCBI Taxonomy" id="1365964"/>
    <lineage>
        <taxon>Bacteria</taxon>
        <taxon>Bacillati</taxon>
        <taxon>Actinomycetota</taxon>
        <taxon>Actinomycetes</taxon>
        <taxon>Bifidobacteriales</taxon>
        <taxon>Bifidobacteriaceae</taxon>
        <taxon>Bifidobacterium</taxon>
    </lineage>
</organism>
<dbReference type="Proteomes" id="UP000036802">
    <property type="component" value="Unassembled WGS sequence"/>
</dbReference>
<reference evidence="1 2" key="1">
    <citation type="journal article" date="2015" name="Int J Genomics">
        <title>Comparative Genomics Revealed Genetic Diversity and Species/Strain-Level Differences in Carbohydrate Metabolism of Three Probiotic Bifidobacterial Species.</title>
        <authorList>
            <person name="Odamaki T."/>
            <person name="Horigome A."/>
            <person name="Sugahara H."/>
            <person name="Hashikura N."/>
            <person name="Minami J."/>
            <person name="Xiao J.Z."/>
            <person name="Abe F."/>
        </authorList>
    </citation>
    <scope>NUCLEOTIDE SEQUENCE [LARGE SCALE GENOMIC DNA]</scope>
    <source>
        <strain evidence="1 2">MCC 1114</strain>
    </source>
</reference>
<protein>
    <submittedName>
        <fullName evidence="1">Uncharacterized protein</fullName>
    </submittedName>
</protein>
<name>A0A0L7D163_BIFBR</name>
<accession>A0A0L7D163</accession>
<comment type="caution">
    <text evidence="1">The sequence shown here is derived from an EMBL/GenBank/DDBJ whole genome shotgun (WGS) entry which is preliminary data.</text>
</comment>
<proteinExistence type="predicted"/>
<evidence type="ECO:0000313" key="1">
    <source>
        <dbReference type="EMBL" id="KOA65623.1"/>
    </source>
</evidence>
<dbReference type="EMBL" id="AVQC01000009">
    <property type="protein sequence ID" value="KOA65623.1"/>
    <property type="molecule type" value="Genomic_DNA"/>
</dbReference>
<evidence type="ECO:0000313" key="2">
    <source>
        <dbReference type="Proteomes" id="UP000036802"/>
    </source>
</evidence>
<gene>
    <name evidence="1" type="ORF">BBM1114_05335</name>
</gene>